<dbReference type="InterPro" id="IPR027417">
    <property type="entry name" value="P-loop_NTPase"/>
</dbReference>
<evidence type="ECO:0000256" key="9">
    <source>
        <dbReference type="SAM" id="Phobius"/>
    </source>
</evidence>
<dbReference type="InterPro" id="IPR042094">
    <property type="entry name" value="T2SS_GspF_sf"/>
</dbReference>
<evidence type="ECO:0000256" key="7">
    <source>
        <dbReference type="ARBA" id="ARBA00022989"/>
    </source>
</evidence>
<evidence type="ECO:0000256" key="2">
    <source>
        <dbReference type="ARBA" id="ARBA00006611"/>
    </source>
</evidence>
<keyword evidence="3" id="KW-1003">Cell membrane</keyword>
<reference evidence="11" key="1">
    <citation type="submission" date="2022-07" db="EMBL/GenBank/DDBJ databases">
        <title>Complete genome sequence of carbapenem-resistant Citrobacter spp. in Japan.</title>
        <authorList>
            <person name="Maehana S."/>
            <person name="Suzuki M."/>
            <person name="Kitasato H."/>
        </authorList>
    </citation>
    <scope>NUCLEOTIDE SEQUENCE</scope>
    <source>
        <strain evidence="11">KAM621</strain>
    </source>
</reference>
<comment type="subcellular location">
    <subcellularLocation>
        <location evidence="1">Cell membrane</location>
        <topology evidence="1">Multi-pass membrane protein</topology>
    </subcellularLocation>
</comment>
<dbReference type="Pfam" id="PF00482">
    <property type="entry name" value="T2SSF"/>
    <property type="match status" value="2"/>
</dbReference>
<dbReference type="Gene3D" id="1.20.81.30">
    <property type="entry name" value="Type II secretion system (T2SS), domain F"/>
    <property type="match status" value="2"/>
</dbReference>
<dbReference type="Gene3D" id="3.40.50.300">
    <property type="entry name" value="P-loop containing nucleotide triphosphate hydrolases"/>
    <property type="match status" value="1"/>
</dbReference>
<keyword evidence="4 9" id="KW-0812">Transmembrane</keyword>
<evidence type="ECO:0000256" key="4">
    <source>
        <dbReference type="ARBA" id="ARBA00022692"/>
    </source>
</evidence>
<dbReference type="SUPFAM" id="SSF52540">
    <property type="entry name" value="P-loop containing nucleoside triphosphate hydrolases"/>
    <property type="match status" value="1"/>
</dbReference>
<protein>
    <recommendedName>
        <fullName evidence="10">Bacterial type II secretion system protein E domain-containing protein</fullName>
    </recommendedName>
</protein>
<evidence type="ECO:0000313" key="11">
    <source>
        <dbReference type="EMBL" id="BDN98135.1"/>
    </source>
</evidence>
<dbReference type="InterPro" id="IPR018076">
    <property type="entry name" value="T2SS_GspF_dom"/>
</dbReference>
<dbReference type="Pfam" id="PF00437">
    <property type="entry name" value="T2SSE"/>
    <property type="match status" value="1"/>
</dbReference>
<feature type="transmembrane region" description="Helical" evidence="9">
    <location>
        <begin position="655"/>
        <end position="683"/>
    </location>
</feature>
<gene>
    <name evidence="11" type="ORF">KAM621c_32400</name>
</gene>
<dbReference type="PANTHER" id="PTHR30258">
    <property type="entry name" value="TYPE II SECRETION SYSTEM PROTEIN GSPE-RELATED"/>
    <property type="match status" value="1"/>
</dbReference>
<feature type="transmembrane region" description="Helical" evidence="9">
    <location>
        <begin position="813"/>
        <end position="836"/>
    </location>
</feature>
<dbReference type="PROSITE" id="PS00662">
    <property type="entry name" value="T2SP_E"/>
    <property type="match status" value="1"/>
</dbReference>
<dbReference type="AlphaFoldDB" id="A0AAD1L3I1"/>
<comment type="similarity">
    <text evidence="2">Belongs to the GSP E family.</text>
</comment>
<dbReference type="GO" id="GO:0005886">
    <property type="term" value="C:plasma membrane"/>
    <property type="evidence" value="ECO:0007669"/>
    <property type="project" value="UniProtKB-SubCell"/>
</dbReference>
<evidence type="ECO:0000256" key="6">
    <source>
        <dbReference type="ARBA" id="ARBA00022840"/>
    </source>
</evidence>
<dbReference type="GO" id="GO:0016887">
    <property type="term" value="F:ATP hydrolysis activity"/>
    <property type="evidence" value="ECO:0007669"/>
    <property type="project" value="TreeGrafter"/>
</dbReference>
<accession>A0AAD1L3I1</accession>
<evidence type="ECO:0000313" key="12">
    <source>
        <dbReference type="Proteomes" id="UP001058317"/>
    </source>
</evidence>
<dbReference type="GO" id="GO:0005524">
    <property type="term" value="F:ATP binding"/>
    <property type="evidence" value="ECO:0007669"/>
    <property type="project" value="UniProtKB-KW"/>
</dbReference>
<organism evidence="11 12">
    <name type="scientific">Citrobacter braakii</name>
    <dbReference type="NCBI Taxonomy" id="57706"/>
    <lineage>
        <taxon>Bacteria</taxon>
        <taxon>Pseudomonadati</taxon>
        <taxon>Pseudomonadota</taxon>
        <taxon>Gammaproteobacteria</taxon>
        <taxon>Enterobacterales</taxon>
        <taxon>Enterobacteriaceae</taxon>
        <taxon>Citrobacter</taxon>
        <taxon>Citrobacter freundii complex</taxon>
    </lineage>
</organism>
<evidence type="ECO:0000256" key="5">
    <source>
        <dbReference type="ARBA" id="ARBA00022741"/>
    </source>
</evidence>
<evidence type="ECO:0000256" key="1">
    <source>
        <dbReference type="ARBA" id="ARBA00004651"/>
    </source>
</evidence>
<keyword evidence="7 9" id="KW-1133">Transmembrane helix</keyword>
<dbReference type="InterPro" id="IPR001482">
    <property type="entry name" value="T2SS/T4SS_dom"/>
</dbReference>
<evidence type="ECO:0000256" key="8">
    <source>
        <dbReference type="ARBA" id="ARBA00023136"/>
    </source>
</evidence>
<dbReference type="CDD" id="cd01129">
    <property type="entry name" value="PulE-GspE-like"/>
    <property type="match status" value="1"/>
</dbReference>
<keyword evidence="5" id="KW-0547">Nucleotide-binding</keyword>
<dbReference type="EMBL" id="AP026382">
    <property type="protein sequence ID" value="BDN98135.1"/>
    <property type="molecule type" value="Genomic_DNA"/>
</dbReference>
<sequence>MIDYIQFNEENIHSQEWQFQEYDGDILVAEHADEAWLLVSTPLIDNLAPMQAVCHRLQVSHNIQVKGIAQVTEKNYYLIVEQLLSAGSKLLEQESSNTQLALEEMLKKAVALKASDLHITRNDMVANIELRINGVLCPFIQMKASRCDELVFVLYNVEASTRDTTWNRNIAQNANILYSLAGKSYRFRYAHYPIFGETSDCYHAVLRIIPSGLDRASVASLDKLGVSDEEISDLKRILSNPYGAYIIAGTTGSGKSTTLKNLMEWMQINRYDNRGCFLTVEDPVEYQIYGATQSSVLSGESGGFHSAIKSSLRRDPDVLMVGEIRDNISSNALAGAVESGHYCFTTVHAGNIVSLLQRLSALGITSDKLSTPGFIAGLQCQKLIPVLCPQCKTSLRTTAIKGREFQLYEKNAEGCPACKHTGIGGRQLVMEYLLPVYDELEAIAEQKWLKVYTVWRAKRLKQTGLSEGFEIKEKTMAAVLQGRVCATWFQMEFGQVVQEELEVIVEKFGKKQRIYLYQFCADMINAELPLYDALQKLRAEGEKLLGKGFAKRLEDLTSKMAKTTSIAMVFEGLVPESELSVINAAERSGSLADGFITLVNVINYNDELRKKIVGAITFPLIMLVLSLVVIAGYAYKVFPAFESVVPVEKWPGVTRALYIFGMALCKGLWIYILIGFIALVTVIKIAMGKMTGNIRNQFLDRIMPFSTYKQLTASIFLNNLALMLKNGIPLNDALSIISLNSSRWLRWHLAGMQKKMAAGVSYGEALNSGLLNTETLLNISLYAALPSFNEVLLAVSNKSREHIREYITKLSGLLRALSTLILGGCVIWVFAALFALSDKLAAMGASGSF</sequence>
<evidence type="ECO:0000259" key="10">
    <source>
        <dbReference type="PROSITE" id="PS00662"/>
    </source>
</evidence>
<keyword evidence="8 9" id="KW-0472">Membrane</keyword>
<feature type="transmembrane region" description="Helical" evidence="9">
    <location>
        <begin position="612"/>
        <end position="635"/>
    </location>
</feature>
<feature type="domain" description="Bacterial type II secretion system protein E" evidence="10">
    <location>
        <begin position="312"/>
        <end position="326"/>
    </location>
</feature>
<evidence type="ECO:0000256" key="3">
    <source>
        <dbReference type="ARBA" id="ARBA00022475"/>
    </source>
</evidence>
<dbReference type="PANTHER" id="PTHR30258:SF1">
    <property type="entry name" value="PROTEIN TRANSPORT PROTEIN HOFB HOMOLOG"/>
    <property type="match status" value="1"/>
</dbReference>
<name>A0AAD1L3I1_CITBR</name>
<proteinExistence type="inferred from homology"/>
<dbReference type="Gene3D" id="3.30.450.90">
    <property type="match status" value="1"/>
</dbReference>
<dbReference type="Proteomes" id="UP001058317">
    <property type="component" value="Chromosome"/>
</dbReference>
<keyword evidence="6" id="KW-0067">ATP-binding</keyword>